<organism evidence="1">
    <name type="scientific">human gut metagenome</name>
    <dbReference type="NCBI Taxonomy" id="408170"/>
    <lineage>
        <taxon>unclassified sequences</taxon>
        <taxon>metagenomes</taxon>
        <taxon>organismal metagenomes</taxon>
    </lineage>
</organism>
<accession>K1RL76</accession>
<reference evidence="1" key="1">
    <citation type="journal article" date="2013" name="Environ. Microbiol.">
        <title>Microbiota from the distal guts of lean and obese adolescents exhibit partial functional redundancy besides clear differences in community structure.</title>
        <authorList>
            <person name="Ferrer M."/>
            <person name="Ruiz A."/>
            <person name="Lanza F."/>
            <person name="Haange S.B."/>
            <person name="Oberbach A."/>
            <person name="Till H."/>
            <person name="Bargiela R."/>
            <person name="Campoy C."/>
            <person name="Segura M.T."/>
            <person name="Richter M."/>
            <person name="von Bergen M."/>
            <person name="Seifert J."/>
            <person name="Suarez A."/>
        </authorList>
    </citation>
    <scope>NUCLEOTIDE SEQUENCE</scope>
</reference>
<dbReference type="EMBL" id="AJWZ01011709">
    <property type="protein sequence ID" value="EKC44314.1"/>
    <property type="molecule type" value="Genomic_DNA"/>
</dbReference>
<name>K1RL76_9ZZZZ</name>
<feature type="non-terminal residue" evidence="1">
    <location>
        <position position="1"/>
    </location>
</feature>
<comment type="caution">
    <text evidence="1">The sequence shown here is derived from an EMBL/GenBank/DDBJ whole genome shotgun (WGS) entry which is preliminary data.</text>
</comment>
<proteinExistence type="predicted"/>
<dbReference type="AlphaFoldDB" id="K1RL76"/>
<evidence type="ECO:0000313" key="1">
    <source>
        <dbReference type="EMBL" id="EKC44314.1"/>
    </source>
</evidence>
<protein>
    <submittedName>
        <fullName evidence="1">Transcriptional regulator</fullName>
    </submittedName>
</protein>
<gene>
    <name evidence="1" type="ORF">OBE_17546</name>
</gene>
<sequence>GDQRGDDGAVLAVHAILCGGINSSQAGKKRKITLDDLAGENLMLMRRGWSYYGDMLRDDMMKNHPEINIVDFNLYNVEAFNRCENNNEVLLAFKSWESVHPLIRIIPVEWDYTMPFGILHSKKPSIKVKRLINAINKVK</sequence>